<dbReference type="PANTHER" id="PTHR43742:SF2">
    <property type="entry name" value="ASSIMILATORY NITRATE REDUCTASE CATALYTIC SUBUNIT"/>
    <property type="match status" value="1"/>
</dbReference>
<dbReference type="Gene3D" id="2.20.25.90">
    <property type="entry name" value="ADC-like domains"/>
    <property type="match status" value="1"/>
</dbReference>
<dbReference type="SUPFAM" id="SSF50692">
    <property type="entry name" value="ADC-like"/>
    <property type="match status" value="1"/>
</dbReference>
<keyword evidence="7" id="KW-1185">Reference proteome</keyword>
<keyword evidence="4" id="KW-0411">Iron-sulfur</keyword>
<evidence type="ECO:0000256" key="3">
    <source>
        <dbReference type="ARBA" id="ARBA00023004"/>
    </source>
</evidence>
<dbReference type="Pfam" id="PF00384">
    <property type="entry name" value="Molybdopterin"/>
    <property type="match status" value="1"/>
</dbReference>
<comment type="similarity">
    <text evidence="1">Belongs to the prokaryotic molybdopterin-containing oxidoreductase family.</text>
</comment>
<keyword evidence="3" id="KW-0408">Iron</keyword>
<gene>
    <name evidence="6" type="ORF">ACFOD9_01005</name>
</gene>
<evidence type="ECO:0000256" key="4">
    <source>
        <dbReference type="ARBA" id="ARBA00023014"/>
    </source>
</evidence>
<dbReference type="InterPro" id="IPR009010">
    <property type="entry name" value="Asp_de-COase-like_dom_sf"/>
</dbReference>
<dbReference type="EMBL" id="JBHRTQ010000001">
    <property type="protein sequence ID" value="MFC3172822.1"/>
    <property type="molecule type" value="Genomic_DNA"/>
</dbReference>
<feature type="domain" description="4Fe-4S Mo/W bis-MGD-type" evidence="5">
    <location>
        <begin position="2"/>
        <end position="59"/>
    </location>
</feature>
<reference evidence="7" key="1">
    <citation type="journal article" date="2019" name="Int. J. Syst. Evol. Microbiol.">
        <title>The Global Catalogue of Microorganisms (GCM) 10K type strain sequencing project: providing services to taxonomists for standard genome sequencing and annotation.</title>
        <authorList>
            <consortium name="The Broad Institute Genomics Platform"/>
            <consortium name="The Broad Institute Genome Sequencing Center for Infectious Disease"/>
            <person name="Wu L."/>
            <person name="Ma J."/>
        </authorList>
    </citation>
    <scope>NUCLEOTIDE SEQUENCE [LARGE SCALE GENOMIC DNA]</scope>
    <source>
        <strain evidence="7">KCTC 42984</strain>
    </source>
</reference>
<evidence type="ECO:0000313" key="6">
    <source>
        <dbReference type="EMBL" id="MFC3172822.1"/>
    </source>
</evidence>
<protein>
    <submittedName>
        <fullName evidence="6">Molybdopterin-dependent oxidoreductase</fullName>
    </submittedName>
</protein>
<dbReference type="Pfam" id="PF04879">
    <property type="entry name" value="Molybdop_Fe4S4"/>
    <property type="match status" value="1"/>
</dbReference>
<dbReference type="RefSeq" id="WP_379508218.1">
    <property type="nucleotide sequence ID" value="NZ_JBHRTQ010000001.1"/>
</dbReference>
<dbReference type="Pfam" id="PF01568">
    <property type="entry name" value="Molydop_binding"/>
    <property type="match status" value="1"/>
</dbReference>
<dbReference type="InterPro" id="IPR050612">
    <property type="entry name" value="Prok_Mopterin_Oxidored"/>
</dbReference>
<sequence>MTVQKHTFCRICEPNCPMIAEIGDDGAIARLVPDREHPVSRGYACHKGLSYAEIHTHPDRVNQVLRRTNPRSEPEGRFEAVGWDEALADIGARLRAIREAHGPDAIASYQGNPKSFNTRALPVAVSFPARLGTRNVFGSASQDMTNKAAALYAIYGSGQWTIPDFAHTDYLLCIGANPKVSHWTLVSVHWPMQVLQDIVGRGGTVKFINPRRVESVSPTTGELVQIKPDTDVYLLAAMIHEIDRAGGFDEAVIAAHGRNVEQLRAFVAQYPAERVAEVVGIAADDIRELARGFRAAPRAAVHVATGVNQGRQGTLAYWLANMLSFVTGNLGREGGNYCAKGPKPVMAAPSEAQTWVDTPVGRVRRIFGQLAGNLMPDLMACETAPVRALVVVAGNPLLSVGGEARLREIFANLELIVVIDLFRNATAELADYVLPATDWLEREDLNHFGFNQQPVPYIQLAEAVTAPLHDRRHDWWIVARIMQEVGLANVLDEDQSGDDGPIELALGRAGITRDELRASPSQTVLLPQADPGRFYAEMMGHADGRVDCCPAQFADALVRCEAIFAELAAEDPQALKLITLRTARMHNSWMTNLRTGGRGRNALNPLHIHPEDAARLGLAEGAPARVSNANGMVEAEVRLDESLRPGVVAMSHGFGHAGAPGLKGADLPAGANVNRLVPTGPGSFEPISNMAHMNGITVRIEPLAAPVAAA</sequence>
<dbReference type="SUPFAM" id="SSF53706">
    <property type="entry name" value="Formate dehydrogenase/DMSO reductase, domains 1-3"/>
    <property type="match status" value="1"/>
</dbReference>
<name>A0ABV7ILE3_9SPHN</name>
<comment type="caution">
    <text evidence="6">The sequence shown here is derived from an EMBL/GenBank/DDBJ whole genome shotgun (WGS) entry which is preliminary data.</text>
</comment>
<dbReference type="PANTHER" id="PTHR43742">
    <property type="entry name" value="TRIMETHYLAMINE-N-OXIDE REDUCTASE"/>
    <property type="match status" value="1"/>
</dbReference>
<dbReference type="Proteomes" id="UP001595604">
    <property type="component" value="Unassembled WGS sequence"/>
</dbReference>
<dbReference type="InterPro" id="IPR006963">
    <property type="entry name" value="Mopterin_OxRdtase_4Fe-4S_dom"/>
</dbReference>
<dbReference type="InterPro" id="IPR006656">
    <property type="entry name" value="Mopterin_OxRdtase"/>
</dbReference>
<proteinExistence type="inferred from homology"/>
<dbReference type="SMART" id="SM00926">
    <property type="entry name" value="Molybdop_Fe4S4"/>
    <property type="match status" value="1"/>
</dbReference>
<dbReference type="PROSITE" id="PS51669">
    <property type="entry name" value="4FE4S_MOW_BIS_MGD"/>
    <property type="match status" value="1"/>
</dbReference>
<accession>A0ABV7ILE3</accession>
<evidence type="ECO:0000256" key="1">
    <source>
        <dbReference type="ARBA" id="ARBA00010312"/>
    </source>
</evidence>
<dbReference type="InterPro" id="IPR006657">
    <property type="entry name" value="MoPterin_dinucl-bd_dom"/>
</dbReference>
<evidence type="ECO:0000256" key="2">
    <source>
        <dbReference type="ARBA" id="ARBA00022723"/>
    </source>
</evidence>
<dbReference type="Gene3D" id="2.40.40.20">
    <property type="match status" value="1"/>
</dbReference>
<organism evidence="6 7">
    <name type="scientific">Novosphingobium bradum</name>
    <dbReference type="NCBI Taxonomy" id="1737444"/>
    <lineage>
        <taxon>Bacteria</taxon>
        <taxon>Pseudomonadati</taxon>
        <taxon>Pseudomonadota</taxon>
        <taxon>Alphaproteobacteria</taxon>
        <taxon>Sphingomonadales</taxon>
        <taxon>Sphingomonadaceae</taxon>
        <taxon>Novosphingobium</taxon>
    </lineage>
</organism>
<evidence type="ECO:0000259" key="5">
    <source>
        <dbReference type="PROSITE" id="PS51669"/>
    </source>
</evidence>
<dbReference type="Gene3D" id="3.40.228.10">
    <property type="entry name" value="Dimethylsulfoxide Reductase, domain 2"/>
    <property type="match status" value="1"/>
</dbReference>
<evidence type="ECO:0000313" key="7">
    <source>
        <dbReference type="Proteomes" id="UP001595604"/>
    </source>
</evidence>
<keyword evidence="2" id="KW-0479">Metal-binding</keyword>
<dbReference type="Gene3D" id="3.40.50.740">
    <property type="match status" value="1"/>
</dbReference>